<proteinExistence type="predicted"/>
<dbReference type="Pfam" id="PF08812">
    <property type="entry name" value="YtxC"/>
    <property type="match status" value="1"/>
</dbReference>
<protein>
    <submittedName>
        <fullName evidence="1">Sporulation protein YtxC</fullName>
    </submittedName>
</protein>
<comment type="caution">
    <text evidence="1">The sequence shown here is derived from an EMBL/GenBank/DDBJ whole genome shotgun (WGS) entry which is preliminary data.</text>
</comment>
<organism evidence="1 2">
    <name type="scientific">Alkalihalophilus pseudofirmus</name>
    <name type="common">Bacillus pseudofirmus</name>
    <dbReference type="NCBI Taxonomy" id="79885"/>
    <lineage>
        <taxon>Bacteria</taxon>
        <taxon>Bacillati</taxon>
        <taxon>Bacillota</taxon>
        <taxon>Bacilli</taxon>
        <taxon>Bacillales</taxon>
        <taxon>Bacillaceae</taxon>
        <taxon>Alkalihalophilus</taxon>
    </lineage>
</organism>
<evidence type="ECO:0000313" key="2">
    <source>
        <dbReference type="Proteomes" id="UP001285636"/>
    </source>
</evidence>
<dbReference type="AlphaFoldDB" id="A0AAJ2NNY8"/>
<dbReference type="EMBL" id="JAWJAY010000002">
    <property type="protein sequence ID" value="MDV2885889.1"/>
    <property type="molecule type" value="Genomic_DNA"/>
</dbReference>
<sequence length="287" mass="34476">MIAIHFEEERDCKQLYELLREYIERYADLGLGGKVESNGVETILLDYTNKQVSFYDSFHPLLSSVLTEHVIKTREDDWLLDIIESMFYFTDEEEQQQILMIARSILEGDRNDLPSLVPFFNRYAYIYEAFANSLEEETNFYYDPFLTFRLRDYGEMLIDCVEIAIDEYMLEQEYQNMIEDFRQYVQTKPSKYNEIYVVHDGTFSFYDQHFRKLAKDEVLFHLQEELIFEHSIELEEMVISPLVSMVPNIVHVFSDQPDHGVVVTIQAIFQERMKLYPYHHYEKKRLE</sequence>
<dbReference type="SUPFAM" id="SSF109998">
    <property type="entry name" value="Triger factor/SurA peptide-binding domain-like"/>
    <property type="match status" value="1"/>
</dbReference>
<accession>A0AAJ2NNY8</accession>
<gene>
    <name evidence="1" type="primary">ytxC</name>
    <name evidence="1" type="ORF">RYX45_11935</name>
</gene>
<reference evidence="1" key="1">
    <citation type="submission" date="2023-10" db="EMBL/GenBank/DDBJ databases">
        <title>Screening of Alkalihalophilus pseudofirmusBZ-TG-HK211 and Its Alleviation of Salt Stress on Rapeseed Growth.</title>
        <authorList>
            <person name="Zhao B."/>
            <person name="Guo T."/>
        </authorList>
    </citation>
    <scope>NUCLEOTIDE SEQUENCE</scope>
    <source>
        <strain evidence="1">BZ-TG-HK211</strain>
    </source>
</reference>
<dbReference type="RefSeq" id="WP_012959998.1">
    <property type="nucleotide sequence ID" value="NZ_CP117835.1"/>
</dbReference>
<dbReference type="NCBIfam" id="TIGR02834">
    <property type="entry name" value="spo_ytxC"/>
    <property type="match status" value="1"/>
</dbReference>
<dbReference type="Proteomes" id="UP001285636">
    <property type="component" value="Unassembled WGS sequence"/>
</dbReference>
<dbReference type="InterPro" id="IPR014199">
    <property type="entry name" value="Spore_YtxC"/>
</dbReference>
<dbReference type="PIRSF" id="PIRSF012563">
    <property type="entry name" value="YtxC"/>
    <property type="match status" value="1"/>
</dbReference>
<dbReference type="InterPro" id="IPR027304">
    <property type="entry name" value="Trigger_fact/SurA_dom_sf"/>
</dbReference>
<name>A0AAJ2NNY8_ALKPS</name>
<evidence type="ECO:0000313" key="1">
    <source>
        <dbReference type="EMBL" id="MDV2885889.1"/>
    </source>
</evidence>